<dbReference type="InterPro" id="IPR003593">
    <property type="entry name" value="AAA+_ATPase"/>
</dbReference>
<feature type="region of interest" description="Disordered" evidence="4">
    <location>
        <begin position="201"/>
        <end position="243"/>
    </location>
</feature>
<dbReference type="CDD" id="cd03221">
    <property type="entry name" value="ABCF_EF-3"/>
    <property type="match status" value="2"/>
</dbReference>
<evidence type="ECO:0000313" key="7">
    <source>
        <dbReference type="Proteomes" id="UP000297453"/>
    </source>
</evidence>
<evidence type="ECO:0000256" key="3">
    <source>
        <dbReference type="ARBA" id="ARBA00022840"/>
    </source>
</evidence>
<feature type="region of interest" description="Disordered" evidence="4">
    <location>
        <begin position="249"/>
        <end position="268"/>
    </location>
</feature>
<dbReference type="PANTHER" id="PTHR19211:SF6">
    <property type="entry name" value="BLL7188 PROTEIN"/>
    <property type="match status" value="1"/>
</dbReference>
<evidence type="ECO:0000313" key="6">
    <source>
        <dbReference type="EMBL" id="TGK04897.1"/>
    </source>
</evidence>
<dbReference type="InterPro" id="IPR027417">
    <property type="entry name" value="P-loop_NTPase"/>
</dbReference>
<keyword evidence="2" id="KW-0547">Nucleotide-binding</keyword>
<dbReference type="InterPro" id="IPR050611">
    <property type="entry name" value="ABCF"/>
</dbReference>
<organism evidence="6 7">
    <name type="scientific">Leptospira semungkisensis</name>
    <dbReference type="NCBI Taxonomy" id="2484985"/>
    <lineage>
        <taxon>Bacteria</taxon>
        <taxon>Pseudomonadati</taxon>
        <taxon>Spirochaetota</taxon>
        <taxon>Spirochaetia</taxon>
        <taxon>Leptospirales</taxon>
        <taxon>Leptospiraceae</taxon>
        <taxon>Leptospira</taxon>
    </lineage>
</organism>
<dbReference type="SMART" id="SM00382">
    <property type="entry name" value="AAA"/>
    <property type="match status" value="2"/>
</dbReference>
<dbReference type="Pfam" id="PF00005">
    <property type="entry name" value="ABC_tran"/>
    <property type="match status" value="2"/>
</dbReference>
<proteinExistence type="predicted"/>
<dbReference type="OrthoDB" id="9760950at2"/>
<dbReference type="EMBL" id="RQEP01000010">
    <property type="protein sequence ID" value="TGK04897.1"/>
    <property type="molecule type" value="Genomic_DNA"/>
</dbReference>
<dbReference type="AlphaFoldDB" id="A0A4R9G2R1"/>
<feature type="compositionally biased region" description="Basic and acidic residues" evidence="4">
    <location>
        <begin position="201"/>
        <end position="238"/>
    </location>
</feature>
<dbReference type="RefSeq" id="WP_135586883.1">
    <property type="nucleotide sequence ID" value="NZ_RQEP01000010.1"/>
</dbReference>
<dbReference type="Gene3D" id="3.40.50.300">
    <property type="entry name" value="P-loop containing nucleotide triphosphate hydrolases"/>
    <property type="match status" value="2"/>
</dbReference>
<accession>A0A4R9G2R1</accession>
<protein>
    <submittedName>
        <fullName evidence="6">ABC transporter ATP-binding protein</fullName>
    </submittedName>
</protein>
<dbReference type="GO" id="GO:0016887">
    <property type="term" value="F:ATP hydrolysis activity"/>
    <property type="evidence" value="ECO:0007669"/>
    <property type="project" value="InterPro"/>
</dbReference>
<feature type="domain" description="ABC transporter" evidence="5">
    <location>
        <begin position="306"/>
        <end position="496"/>
    </location>
</feature>
<name>A0A4R9G2R1_9LEPT</name>
<evidence type="ECO:0000256" key="1">
    <source>
        <dbReference type="ARBA" id="ARBA00022737"/>
    </source>
</evidence>
<gene>
    <name evidence="6" type="ORF">EHO59_08575</name>
</gene>
<dbReference type="Proteomes" id="UP000297453">
    <property type="component" value="Unassembled WGS sequence"/>
</dbReference>
<evidence type="ECO:0000256" key="2">
    <source>
        <dbReference type="ARBA" id="ARBA00022741"/>
    </source>
</evidence>
<keyword evidence="7" id="KW-1185">Reference proteome</keyword>
<keyword evidence="1" id="KW-0677">Repeat</keyword>
<feature type="domain" description="ABC transporter" evidence="5">
    <location>
        <begin position="5"/>
        <end position="203"/>
    </location>
</feature>
<dbReference type="PANTHER" id="PTHR19211">
    <property type="entry name" value="ATP-BINDING TRANSPORT PROTEIN-RELATED"/>
    <property type="match status" value="1"/>
</dbReference>
<keyword evidence="3 6" id="KW-0067">ATP-binding</keyword>
<dbReference type="GO" id="GO:0005524">
    <property type="term" value="F:ATP binding"/>
    <property type="evidence" value="ECO:0007669"/>
    <property type="project" value="UniProtKB-KW"/>
</dbReference>
<comment type="caution">
    <text evidence="6">The sequence shown here is derived from an EMBL/GenBank/DDBJ whole genome shotgun (WGS) entry which is preliminary data.</text>
</comment>
<evidence type="ECO:0000259" key="5">
    <source>
        <dbReference type="PROSITE" id="PS50893"/>
    </source>
</evidence>
<feature type="compositionally biased region" description="Polar residues" evidence="4">
    <location>
        <begin position="255"/>
        <end position="268"/>
    </location>
</feature>
<dbReference type="InterPro" id="IPR003439">
    <property type="entry name" value="ABC_transporter-like_ATP-bd"/>
</dbReference>
<dbReference type="SUPFAM" id="SSF52540">
    <property type="entry name" value="P-loop containing nucleoside triphosphate hydrolases"/>
    <property type="match status" value="2"/>
</dbReference>
<dbReference type="PROSITE" id="PS50893">
    <property type="entry name" value="ABC_TRANSPORTER_2"/>
    <property type="match status" value="2"/>
</dbReference>
<sequence length="499" mass="56263">MQSIITANDVSFEFANGRVLFKNLNFSLGPKITALVGSNGVGKTHLAKIIAGLIDPSAGEIRRKQNVLFFSQRQEPEHITVREFLDEYSWSLLGDTLLSGINQENTCDNLSGGEWMRVRLAQIQEEGYLILDEPTNDLDQEAKEVLIRFLREYESGVLLISHDRRCLSLCEEVLELSNQGLNKYGVGWEFYQELKEKERESSIASLERARRERDKALAKRTEEREKQERRNKKGERSAAKGGAPKILLGARKQSAESTSGKLNSSTLEKSNQKIREVYETMDRMKVDPVMYADLMGNGIPSQKLVAEAIDLNIKFQDWIYEENLNFAWKGNIRISINGPNGSGKSTLLKAILGNRFETKGDLRIGKLNTLYVSQGCEELQEEKSIFENVRDVSSLMESEIRNGLAKFLFFGEGVFQKCNSLSGGERLRAALAVGLLGANTPELLILDEPTNNLDLENIEFLERLVKEFPGAVVAVSHDDMFLQNCDIPKEFAIKRILRT</sequence>
<reference evidence="6" key="1">
    <citation type="journal article" date="2019" name="PLoS Negl. Trop. Dis.">
        <title>Revisiting the worldwide diversity of Leptospira species in the environment.</title>
        <authorList>
            <person name="Vincent A.T."/>
            <person name="Schiettekatte O."/>
            <person name="Bourhy P."/>
            <person name="Veyrier F.J."/>
            <person name="Picardeau M."/>
        </authorList>
    </citation>
    <scope>NUCLEOTIDE SEQUENCE [LARGE SCALE GENOMIC DNA]</scope>
    <source>
        <strain evidence="6">SSS9</strain>
    </source>
</reference>
<evidence type="ECO:0000256" key="4">
    <source>
        <dbReference type="SAM" id="MobiDB-lite"/>
    </source>
</evidence>